<keyword evidence="6" id="KW-0560">Oxidoreductase</keyword>
<keyword evidence="3" id="KW-0274">FAD</keyword>
<dbReference type="EMBL" id="CDGJ01000078">
    <property type="protein sequence ID" value="CEJ08107.1"/>
    <property type="molecule type" value="Genomic_DNA"/>
</dbReference>
<dbReference type="InterPro" id="IPR057661">
    <property type="entry name" value="RsdA/BaiN/AoA(So)_Rossmann"/>
</dbReference>
<evidence type="ECO:0000256" key="1">
    <source>
        <dbReference type="ARBA" id="ARBA00001974"/>
    </source>
</evidence>
<dbReference type="InterPro" id="IPR055178">
    <property type="entry name" value="RsdA/BaiN/AoA(So)-like_dom"/>
</dbReference>
<sequence length="419" mass="43900">MAENTVLVIGGGAAGMMAAGQAAAGGARVFLIEKNDRLGRKLAISGKGRCNITNDKPISDFCACYPGNGRFLQGILHEFDNVRLRSFLAGYGVETKVERGGRVFPVAGEAESVVRALSKFLAAAGVEVKLGQAAEAVIAVGGKVRGVRVAGGRTYPGKAVIVCTGGATYPATGSSGDGYRFAQDLGHRVISPRPALVSLRTAEGWVSELQGLSLRNVAVTLKVDGRAQASDLGEMLFTHFGVSGPLVLTLSRLAGDALRQGKRVKLEVNLKPGLNPEQLDRRLQRDFSQAANKQFKNALNALLPQSLIPVIIRLAGIDPDKVVHQVTRNERRSLAALLQSLPLTVSGTLPLAAAIVTAGGVDVKTIDPKTMASKSVQGLYWAGEVVDVDGVTGGYNLQAAFAMGYRAGRAAGRYAQGSV</sequence>
<dbReference type="Proteomes" id="UP000836597">
    <property type="component" value="Chromosome"/>
</dbReference>
<dbReference type="RefSeq" id="WP_240985487.1">
    <property type="nucleotide sequence ID" value="NZ_CDGJ01000078.1"/>
</dbReference>
<dbReference type="InterPro" id="IPR004792">
    <property type="entry name" value="BaiN-like"/>
</dbReference>
<reference evidence="6" key="2">
    <citation type="submission" date="2020-01" db="EMBL/GenBank/DDBJ databases">
        <authorList>
            <person name="Hornung B."/>
        </authorList>
    </citation>
    <scope>NUCLEOTIDE SEQUENCE</scope>
    <source>
        <strain evidence="6">PacBioINE</strain>
    </source>
</reference>
<dbReference type="SUPFAM" id="SSF51905">
    <property type="entry name" value="FAD/NAD(P)-binding domain"/>
    <property type="match status" value="1"/>
</dbReference>
<dbReference type="Pfam" id="PF22780">
    <property type="entry name" value="HI0933_like_1st"/>
    <property type="match status" value="1"/>
</dbReference>
<feature type="domain" description="RsdA/BaiN/AoA(So)-like insert" evidence="5">
    <location>
        <begin position="193"/>
        <end position="356"/>
    </location>
</feature>
<dbReference type="EMBL" id="LR746496">
    <property type="protein sequence ID" value="CAA7602050.1"/>
    <property type="molecule type" value="Genomic_DNA"/>
</dbReference>
<dbReference type="Gene3D" id="1.10.8.260">
    <property type="entry name" value="HI0933 insert domain-like"/>
    <property type="match status" value="1"/>
</dbReference>
<dbReference type="PANTHER" id="PTHR42887:SF2">
    <property type="entry name" value="OS12G0638800 PROTEIN"/>
    <property type="match status" value="1"/>
</dbReference>
<evidence type="ECO:0000256" key="3">
    <source>
        <dbReference type="ARBA" id="ARBA00022827"/>
    </source>
</evidence>
<comment type="cofactor">
    <cofactor evidence="1">
        <name>FAD</name>
        <dbReference type="ChEBI" id="CHEBI:57692"/>
    </cofactor>
</comment>
<accession>A0A8S0X5Y6</accession>
<dbReference type="InterPro" id="IPR023166">
    <property type="entry name" value="BaiN-like_dom_sf"/>
</dbReference>
<dbReference type="InterPro" id="IPR036188">
    <property type="entry name" value="FAD/NAD-bd_sf"/>
</dbReference>
<dbReference type="Gene3D" id="3.50.50.60">
    <property type="entry name" value="FAD/NAD(P)-binding domain"/>
    <property type="match status" value="1"/>
</dbReference>
<gene>
    <name evidence="7" type="ORF">DEACI_2582</name>
    <name evidence="6" type="ORF">DEACI_2722</name>
</gene>
<organism evidence="6">
    <name type="scientific">Acididesulfobacillus acetoxydans</name>
    <dbReference type="NCBI Taxonomy" id="1561005"/>
    <lineage>
        <taxon>Bacteria</taxon>
        <taxon>Bacillati</taxon>
        <taxon>Bacillota</taxon>
        <taxon>Clostridia</taxon>
        <taxon>Eubacteriales</taxon>
        <taxon>Peptococcaceae</taxon>
        <taxon>Acididesulfobacillus</taxon>
    </lineage>
</organism>
<reference evidence="7" key="1">
    <citation type="submission" date="2014-11" db="EMBL/GenBank/DDBJ databases">
        <authorList>
            <person name="Hornung B.V."/>
        </authorList>
    </citation>
    <scope>NUCLEOTIDE SEQUENCE</scope>
    <source>
        <strain evidence="7">INE</strain>
    </source>
</reference>
<dbReference type="KEGG" id="aacx:DEACI_2722"/>
<dbReference type="EC" id="1.-.-.-" evidence="6"/>
<dbReference type="PRINTS" id="PR00368">
    <property type="entry name" value="FADPNR"/>
</dbReference>
<dbReference type="GO" id="GO:0016491">
    <property type="term" value="F:oxidoreductase activity"/>
    <property type="evidence" value="ECO:0007669"/>
    <property type="project" value="UniProtKB-KW"/>
</dbReference>
<protein>
    <submittedName>
        <fullName evidence="7">HI0933 protein</fullName>
    </submittedName>
    <submittedName>
        <fullName evidence="6">Pyridine nucleotide disulphide reductase class-I</fullName>
        <ecNumber evidence="6">1.-.-.-</ecNumber>
    </submittedName>
</protein>
<name>A0A8S0X5Y6_9FIRM</name>
<dbReference type="Gene3D" id="2.40.30.10">
    <property type="entry name" value="Translation factors"/>
    <property type="match status" value="1"/>
</dbReference>
<feature type="domain" description="RsdA/BaiN/AoA(So)-like Rossmann fold-like" evidence="4">
    <location>
        <begin position="5"/>
        <end position="409"/>
    </location>
</feature>
<evidence type="ECO:0000313" key="6">
    <source>
        <dbReference type="EMBL" id="CAA7602050.1"/>
    </source>
</evidence>
<evidence type="ECO:0000256" key="2">
    <source>
        <dbReference type="ARBA" id="ARBA00022630"/>
    </source>
</evidence>
<dbReference type="Proteomes" id="UP001071230">
    <property type="component" value="Unassembled WGS sequence"/>
</dbReference>
<dbReference type="PANTHER" id="PTHR42887">
    <property type="entry name" value="OS12G0638800 PROTEIN"/>
    <property type="match status" value="1"/>
</dbReference>
<dbReference type="AlphaFoldDB" id="A0A8S0X5Y6"/>
<dbReference type="SUPFAM" id="SSF160996">
    <property type="entry name" value="HI0933 insert domain-like"/>
    <property type="match status" value="1"/>
</dbReference>
<evidence type="ECO:0000259" key="5">
    <source>
        <dbReference type="Pfam" id="PF22780"/>
    </source>
</evidence>
<dbReference type="NCBIfam" id="TIGR00275">
    <property type="entry name" value="aminoacetone oxidase family FAD-binding enzyme"/>
    <property type="match status" value="1"/>
</dbReference>
<dbReference type="PRINTS" id="PR00411">
    <property type="entry name" value="PNDRDTASEI"/>
</dbReference>
<evidence type="ECO:0000313" key="7">
    <source>
        <dbReference type="EMBL" id="CEJ08107.1"/>
    </source>
</evidence>
<keyword evidence="2" id="KW-0285">Flavoprotein</keyword>
<evidence type="ECO:0000259" key="4">
    <source>
        <dbReference type="Pfam" id="PF03486"/>
    </source>
</evidence>
<dbReference type="Pfam" id="PF03486">
    <property type="entry name" value="HI0933_like"/>
    <property type="match status" value="1"/>
</dbReference>
<keyword evidence="8" id="KW-1185">Reference proteome</keyword>
<evidence type="ECO:0000313" key="8">
    <source>
        <dbReference type="Proteomes" id="UP001071230"/>
    </source>
</evidence>
<proteinExistence type="predicted"/>